<protein>
    <recommendedName>
        <fullName evidence="2">FAD-dependent oxidoreductase domain-containing protein 1</fullName>
    </recommendedName>
</protein>
<dbReference type="InterPro" id="IPR006076">
    <property type="entry name" value="FAD-dep_OxRdtase"/>
</dbReference>
<comment type="function">
    <text evidence="3">Required for the assembly of the mitochondrial membrane respiratory chain NADH dehydrogenase (Complex I). Involved in mid-late stages of complex I assembly.</text>
</comment>
<evidence type="ECO:0000313" key="6">
    <source>
        <dbReference type="Proteomes" id="UP000268350"/>
    </source>
</evidence>
<dbReference type="FunFam" id="3.30.9.10:FF:000026">
    <property type="entry name" value="FAD-dependent oxidoreductase domain-containing protein 1"/>
    <property type="match status" value="2"/>
</dbReference>
<reference evidence="6" key="1">
    <citation type="submission" date="2018-01" db="EMBL/GenBank/DDBJ databases">
        <authorList>
            <person name="Alioto T."/>
            <person name="Alioto T."/>
        </authorList>
    </citation>
    <scope>NUCLEOTIDE SEQUENCE [LARGE SCALE GENOMIC DNA]</scope>
</reference>
<dbReference type="PANTHER" id="PTHR13847">
    <property type="entry name" value="SARCOSINE DEHYDROGENASE-RELATED"/>
    <property type="match status" value="1"/>
</dbReference>
<evidence type="ECO:0000256" key="3">
    <source>
        <dbReference type="ARBA" id="ARBA00046185"/>
    </source>
</evidence>
<keyword evidence="1" id="KW-0560">Oxidoreductase</keyword>
<dbReference type="GO" id="GO:0005739">
    <property type="term" value="C:mitochondrion"/>
    <property type="evidence" value="ECO:0007669"/>
    <property type="project" value="GOC"/>
</dbReference>
<dbReference type="Pfam" id="PF01266">
    <property type="entry name" value="DAO"/>
    <property type="match status" value="2"/>
</dbReference>
<dbReference type="Gene3D" id="3.30.9.10">
    <property type="entry name" value="D-Amino Acid Oxidase, subunit A, domain 2"/>
    <property type="match status" value="2"/>
</dbReference>
<feature type="domain" description="FAD dependent oxidoreductase" evidence="4">
    <location>
        <begin position="433"/>
        <end position="666"/>
    </location>
</feature>
<dbReference type="PANTHER" id="PTHR13847:SF287">
    <property type="entry name" value="FAD-DEPENDENT OXIDOREDUCTASE DOMAIN-CONTAINING PROTEIN 1"/>
    <property type="match status" value="1"/>
</dbReference>
<gene>
    <name evidence="5" type="ORF">DGUA_6G001115</name>
</gene>
<dbReference type="Proteomes" id="UP000268350">
    <property type="component" value="Unassembled WGS sequence"/>
</dbReference>
<keyword evidence="6" id="KW-1185">Reference proteome</keyword>
<dbReference type="Gene3D" id="3.50.50.60">
    <property type="entry name" value="FAD/NAD(P)-binding domain"/>
    <property type="match status" value="2"/>
</dbReference>
<feature type="domain" description="FAD dependent oxidoreductase" evidence="4">
    <location>
        <begin position="35"/>
        <end position="411"/>
    </location>
</feature>
<dbReference type="EMBL" id="OUUW01000001">
    <property type="protein sequence ID" value="SPP73616.1"/>
    <property type="molecule type" value="Genomic_DNA"/>
</dbReference>
<proteinExistence type="predicted"/>
<name>A0A3B0JK45_DROGU</name>
<dbReference type="AlphaFoldDB" id="A0A3B0JK45"/>
<sequence length="697" mass="76029">MLPLGRVLRSRALQQLQLRCQSSKALGDALPNSCDVLIVGGGGMGASSAFWLTSKTRQQGKKLNVLVVERDHAYTKASTVLSVGGVRQQFSLAENIQMGLYGHDFIVNSQMHLGDVDLCFQPHGYLVMATSKGAEILTQNSKLQNELGARNKLLGPEALRKQFPWLSTDQIELGCYGIEKEGWFDPWALPMGFKKQARSFGAQFANGEVIGFEWDGAGALSGAVVDAGDGIQRTVKFDTCVLAAGAHSGQLASLANIGSSHAKEALLRVPLPVEPRKRYVYVFSTQGENCPGLATPLTIDPDGTYFRRDGLGGNFLCGRSPCDEEEPNCETLDVDHGYFDTDIWPTLANRVPCFEAVKVQSSWAGYYEHNTFDANGIIGRHPHYSNLLIATGFSGHGIQQTPAVGRAISELILEGRFSTLDLSRLSFDRWYGIEKEGWFDPWALLMGFKKQARSFGAQFANGEVIGFEWDGAGALSGAVVDAGDGIQRTVKFDTCVLAAGAHSGQLASLANIGSSHAKEALLRVPLPVEPRKRYVYVFSTQGENCPGLATPLTIDPDGTYFRRDGLGGNFLCGRSPCDEEEPNCETLDVDHGYFDTDIWPTLANRVPCFEAVKVQSSWAGYYEHNTFDANGIIGRHPHYSNLLIATGFSGHGIQQTPAVGRAISELILEGRFSTLDLSRLSFDRIVKHQPMFEVNIV</sequence>
<dbReference type="SUPFAM" id="SSF51905">
    <property type="entry name" value="FAD/NAD(P)-binding domain"/>
    <property type="match status" value="2"/>
</dbReference>
<organism evidence="5 6">
    <name type="scientific">Drosophila guanche</name>
    <name type="common">Fruit fly</name>
    <dbReference type="NCBI Taxonomy" id="7266"/>
    <lineage>
        <taxon>Eukaryota</taxon>
        <taxon>Metazoa</taxon>
        <taxon>Ecdysozoa</taxon>
        <taxon>Arthropoda</taxon>
        <taxon>Hexapoda</taxon>
        <taxon>Insecta</taxon>
        <taxon>Pterygota</taxon>
        <taxon>Neoptera</taxon>
        <taxon>Endopterygota</taxon>
        <taxon>Diptera</taxon>
        <taxon>Brachycera</taxon>
        <taxon>Muscomorpha</taxon>
        <taxon>Ephydroidea</taxon>
        <taxon>Drosophilidae</taxon>
        <taxon>Drosophila</taxon>
        <taxon>Sophophora</taxon>
    </lineage>
</organism>
<dbReference type="GO" id="GO:0016491">
    <property type="term" value="F:oxidoreductase activity"/>
    <property type="evidence" value="ECO:0007669"/>
    <property type="project" value="UniProtKB-KW"/>
</dbReference>
<dbReference type="GO" id="GO:0032981">
    <property type="term" value="P:mitochondrial respiratory chain complex I assembly"/>
    <property type="evidence" value="ECO:0007669"/>
    <property type="project" value="TreeGrafter"/>
</dbReference>
<dbReference type="InterPro" id="IPR036188">
    <property type="entry name" value="FAD/NAD-bd_sf"/>
</dbReference>
<evidence type="ECO:0000259" key="4">
    <source>
        <dbReference type="Pfam" id="PF01266"/>
    </source>
</evidence>
<evidence type="ECO:0000256" key="2">
    <source>
        <dbReference type="ARBA" id="ARBA00039785"/>
    </source>
</evidence>
<dbReference type="OrthoDB" id="424974at2759"/>
<accession>A0A3B0JK45</accession>
<evidence type="ECO:0000313" key="5">
    <source>
        <dbReference type="EMBL" id="SPP73616.1"/>
    </source>
</evidence>
<evidence type="ECO:0000256" key="1">
    <source>
        <dbReference type="ARBA" id="ARBA00023002"/>
    </source>
</evidence>